<feature type="compositionally biased region" description="Low complexity" evidence="2">
    <location>
        <begin position="364"/>
        <end position="374"/>
    </location>
</feature>
<protein>
    <submittedName>
        <fullName evidence="4">UPF0160 protein MYG1, mitochondrial</fullName>
    </submittedName>
</protein>
<dbReference type="EMBL" id="MTYJ01000012">
    <property type="protein sequence ID" value="OQV23261.1"/>
    <property type="molecule type" value="Genomic_DNA"/>
</dbReference>
<dbReference type="GO" id="GO:0005737">
    <property type="term" value="C:cytoplasm"/>
    <property type="evidence" value="ECO:0007669"/>
    <property type="project" value="TreeGrafter"/>
</dbReference>
<dbReference type="InterPro" id="IPR003226">
    <property type="entry name" value="MYG1_exonuclease"/>
</dbReference>
<dbReference type="PANTHER" id="PTHR11215">
    <property type="entry name" value="METAL DEPENDENT HYDROLASE - RELATED"/>
    <property type="match status" value="1"/>
</dbReference>
<feature type="compositionally biased region" description="Pro residues" evidence="2">
    <location>
        <begin position="175"/>
        <end position="184"/>
    </location>
</feature>
<reference evidence="5" key="1">
    <citation type="submission" date="2017-01" db="EMBL/GenBank/DDBJ databases">
        <title>Comparative genomics of anhydrobiosis in the tardigrade Hypsibius dujardini.</title>
        <authorList>
            <person name="Yoshida Y."/>
            <person name="Koutsovoulos G."/>
            <person name="Laetsch D."/>
            <person name="Stevens L."/>
            <person name="Kumar S."/>
            <person name="Horikawa D."/>
            <person name="Ishino K."/>
            <person name="Komine S."/>
            <person name="Tomita M."/>
            <person name="Blaxter M."/>
            <person name="Arakawa K."/>
        </authorList>
    </citation>
    <scope>NUCLEOTIDE SEQUENCE [LARGE SCALE GENOMIC DNA]</scope>
    <source>
        <strain evidence="5">Z151</strain>
    </source>
</reference>
<organism evidence="4 5">
    <name type="scientific">Hypsibius exemplaris</name>
    <name type="common">Freshwater tardigrade</name>
    <dbReference type="NCBI Taxonomy" id="2072580"/>
    <lineage>
        <taxon>Eukaryota</taxon>
        <taxon>Metazoa</taxon>
        <taxon>Ecdysozoa</taxon>
        <taxon>Tardigrada</taxon>
        <taxon>Eutardigrada</taxon>
        <taxon>Parachela</taxon>
        <taxon>Hypsibioidea</taxon>
        <taxon>Hypsibiidae</taxon>
        <taxon>Hypsibius</taxon>
    </lineage>
</organism>
<dbReference type="SMART" id="SM00353">
    <property type="entry name" value="HLH"/>
    <property type="match status" value="1"/>
</dbReference>
<gene>
    <name evidence="4" type="ORF">BV898_02715</name>
</gene>
<comment type="similarity">
    <text evidence="1">Belongs to the MYG1 family.</text>
</comment>
<evidence type="ECO:0000313" key="4">
    <source>
        <dbReference type="EMBL" id="OQV23261.1"/>
    </source>
</evidence>
<dbReference type="InterPro" id="IPR036638">
    <property type="entry name" value="HLH_DNA-bd_sf"/>
</dbReference>
<feature type="domain" description="BHLH" evidence="3">
    <location>
        <begin position="190"/>
        <end position="244"/>
    </location>
</feature>
<evidence type="ECO:0000256" key="1">
    <source>
        <dbReference type="ARBA" id="ARBA00010105"/>
    </source>
</evidence>
<feature type="region of interest" description="Disordered" evidence="2">
    <location>
        <begin position="469"/>
        <end position="505"/>
    </location>
</feature>
<evidence type="ECO:0000313" key="5">
    <source>
        <dbReference type="Proteomes" id="UP000192578"/>
    </source>
</evidence>
<accession>A0A1W0X7M9</accession>
<dbReference type="PROSITE" id="PS50888">
    <property type="entry name" value="BHLH"/>
    <property type="match status" value="1"/>
</dbReference>
<dbReference type="GO" id="GO:0005634">
    <property type="term" value="C:nucleus"/>
    <property type="evidence" value="ECO:0007669"/>
    <property type="project" value="TreeGrafter"/>
</dbReference>
<sequence length="930" mass="103796">MSSFKGECMSSIQKTMEAGQDPEEETKAINMTWPGLNNNGQERGGGGCGIVYATASQFYIAESIPSQGQQRVSSAALVAQPNRAEILGQLQHHIQGERVFREREREDAAAAATISIKEETSQLVKVEEQQDDLLDRFNHHHDGAPSGQQTASSCGAVAARQARNVAGRSRVSPPAQQPPHPPPEQQDKKMRREIANSNERRRMMCINNGFVSLQMILPKHYMKRGEKMSKAAVLQSTVDYISKLVMDNQKLQKKNQLLSDKFGPGIQDDDDCTEEGMPVSEHDSDQTVSSAKDLVSMVQHWREKYTRERCLRAQAIEEFRRLVSDPQYCCTQGCSKRQQYIAALHRRSKSPTPDNDDDFMGPVSQSEEQQQQHQMPVIVKRDISNQFPEATPCNERREAPIIVFRDPVPPPVLCESASAVPLKRKSSCSSALNYLSAPQPEPMMQEEAKMNKFSGFDILYQAIISSEGHVDGNRSDSGCSEETFDSNEPPKKRQKQQKNKQQPVVVVSTLSPPANMERDDGGMRIKSSSPLLPSGISIVFVICQHIVTGAIVAGLFFPLVSRSVLLLPSSLCRGSRNLGAMISNGSNKAYRIATHNGVFHADEALACFMLKQLPEYHNATIVRTRDPEIYNKCDVVVDVGGVFDASMFRFDHHQRGFQDTLNSLQPDKPWTIKLSSAGLIYCHFGRRVIAQILGVDVLEERRIIDLIYDKVYDSFIQEMDAIDNGIAQNDKPTLYQINTGLSNRVKRLNPAWNDKDKSTDARFEEAIKLTGSELVSKIDFYKNAWLPARTLVEQAIHNRHQVDPSGEIVRFTVGGCPWQDHVFQIERERQLEPNIKFAIYEDDNGQWRVQAVPVSQGSFASRLPLPEAWRGLNTDVLSGISGIPGCVFCHHSGFIGGNSSYEGALQMARFTLQMAAASITPADHQEVKNL</sequence>
<feature type="region of interest" description="Disordered" evidence="2">
    <location>
        <begin position="137"/>
        <end position="190"/>
    </location>
</feature>
<evidence type="ECO:0000259" key="3">
    <source>
        <dbReference type="PROSITE" id="PS50888"/>
    </source>
</evidence>
<dbReference type="Pfam" id="PF03690">
    <property type="entry name" value="MYG1_exonuc"/>
    <property type="match status" value="1"/>
</dbReference>
<dbReference type="InterPro" id="IPR011598">
    <property type="entry name" value="bHLH_dom"/>
</dbReference>
<feature type="region of interest" description="Disordered" evidence="2">
    <location>
        <begin position="346"/>
        <end position="374"/>
    </location>
</feature>
<dbReference type="PANTHER" id="PTHR11215:SF1">
    <property type="entry name" value="MYG1 EXONUCLEASE"/>
    <property type="match status" value="1"/>
</dbReference>
<keyword evidence="5" id="KW-1185">Reference proteome</keyword>
<dbReference type="GO" id="GO:0046983">
    <property type="term" value="F:protein dimerization activity"/>
    <property type="evidence" value="ECO:0007669"/>
    <property type="project" value="InterPro"/>
</dbReference>
<evidence type="ECO:0000256" key="2">
    <source>
        <dbReference type="SAM" id="MobiDB-lite"/>
    </source>
</evidence>
<dbReference type="CDD" id="cd11419">
    <property type="entry name" value="bHLHzip_TFAP4"/>
    <property type="match status" value="1"/>
</dbReference>
<dbReference type="AlphaFoldDB" id="A0A1W0X7M9"/>
<dbReference type="Pfam" id="PF00010">
    <property type="entry name" value="HLH"/>
    <property type="match status" value="1"/>
</dbReference>
<comment type="caution">
    <text evidence="4">The sequence shown here is derived from an EMBL/GenBank/DDBJ whole genome shotgun (WGS) entry which is preliminary data.</text>
</comment>
<dbReference type="SUPFAM" id="SSF47459">
    <property type="entry name" value="HLH, helix-loop-helix DNA-binding domain"/>
    <property type="match status" value="1"/>
</dbReference>
<name>A0A1W0X7M9_HYPEX</name>
<dbReference type="Gene3D" id="4.10.280.10">
    <property type="entry name" value="Helix-loop-helix DNA-binding domain"/>
    <property type="match status" value="1"/>
</dbReference>
<proteinExistence type="inferred from homology"/>
<feature type="region of interest" description="Disordered" evidence="2">
    <location>
        <begin position="1"/>
        <end position="24"/>
    </location>
</feature>
<dbReference type="OrthoDB" id="10265310at2759"/>
<dbReference type="Proteomes" id="UP000192578">
    <property type="component" value="Unassembled WGS sequence"/>
</dbReference>
<feature type="region of interest" description="Disordered" evidence="2">
    <location>
        <begin position="272"/>
        <end position="291"/>
    </location>
</feature>